<evidence type="ECO:0000313" key="3">
    <source>
        <dbReference type="Proteomes" id="UP000273143"/>
    </source>
</evidence>
<dbReference type="EMBL" id="CP029822">
    <property type="protein sequence ID" value="AZS50247.1"/>
    <property type="molecule type" value="Genomic_DNA"/>
</dbReference>
<dbReference type="Gene3D" id="2.40.410.10">
    <property type="entry name" value="putative membrane protein from Corynebacterium diphtheriae superfamily"/>
    <property type="match status" value="1"/>
</dbReference>
<protein>
    <submittedName>
        <fullName evidence="2">DUF3239 domain-containing protein</fullName>
    </submittedName>
</protein>
<organism evidence="2 3">
    <name type="scientific">Entomomonas moraniae</name>
    <dbReference type="NCBI Taxonomy" id="2213226"/>
    <lineage>
        <taxon>Bacteria</taxon>
        <taxon>Pseudomonadati</taxon>
        <taxon>Pseudomonadota</taxon>
        <taxon>Gammaproteobacteria</taxon>
        <taxon>Pseudomonadales</taxon>
        <taxon>Pseudomonadaceae</taxon>
        <taxon>Entomomonas</taxon>
    </lineage>
</organism>
<reference evidence="3" key="1">
    <citation type="submission" date="2018-06" db="EMBL/GenBank/DDBJ databases">
        <title>Complete genome of Pseudomonas insecticola strain QZS01.</title>
        <authorList>
            <person name="Wang J."/>
            <person name="Su Q."/>
        </authorList>
    </citation>
    <scope>NUCLEOTIDE SEQUENCE [LARGE SCALE GENOMIC DNA]</scope>
    <source>
        <strain evidence="3">QZS01</strain>
    </source>
</reference>
<dbReference type="InterPro" id="IPR023124">
    <property type="entry name" value="DUF3239_dom_sf"/>
</dbReference>
<evidence type="ECO:0000256" key="1">
    <source>
        <dbReference type="SAM" id="Phobius"/>
    </source>
</evidence>
<keyword evidence="3" id="KW-1185">Reference proteome</keyword>
<sequence length="329" mass="37334">MVSRFIGEVGDIMRDTFIWLEKQFVHVEKTKDQQQTEALLNQLQVFLDKYRNVVEVDEQVIFAKALEYQMILYLWSDQKNKAEEVEYQLDKEFCGIHKIGKKSESEGLTRYSNGKLNIASNLLDQARLKRFSIKQKGTTKPKLLGWALKLIGLVLIGLAAWLFSIQWVWTPLIVGIIGVLISTIGSQVNNIVSNFLSSMAFNLGSLIPGVITKVNKDSYEATFLAPLMKKEAQSERWAIKTVAFNRLAGDFKEGDHIAGVCLFAQSDSEYHPDFVATPVCLGYCNAIIAYKAAQVISKNNWLRLENAVDVFHDQLSNLIVFDDQFKRLN</sequence>
<feature type="transmembrane region" description="Helical" evidence="1">
    <location>
        <begin position="169"/>
        <end position="192"/>
    </location>
</feature>
<dbReference type="AlphaFoldDB" id="A0A3S9XCW3"/>
<dbReference type="InterPro" id="IPR021632">
    <property type="entry name" value="DUF3239"/>
</dbReference>
<name>A0A3S9XCW3_9GAMM</name>
<keyword evidence="1" id="KW-0812">Transmembrane</keyword>
<feature type="transmembrane region" description="Helical" evidence="1">
    <location>
        <begin position="143"/>
        <end position="163"/>
    </location>
</feature>
<accession>A0A3S9XCW3</accession>
<dbReference type="Pfam" id="PF11580">
    <property type="entry name" value="DUF3239"/>
    <property type="match status" value="1"/>
</dbReference>
<keyword evidence="1" id="KW-1133">Transmembrane helix</keyword>
<evidence type="ECO:0000313" key="2">
    <source>
        <dbReference type="EMBL" id="AZS50247.1"/>
    </source>
</evidence>
<dbReference type="Proteomes" id="UP000273143">
    <property type="component" value="Chromosome"/>
</dbReference>
<keyword evidence="1" id="KW-0472">Membrane</keyword>
<gene>
    <name evidence="2" type="ORF">DM558_05405</name>
</gene>
<dbReference type="KEGG" id="emo:DM558_05405"/>
<proteinExistence type="predicted"/>